<dbReference type="InterPro" id="IPR025421">
    <property type="entry name" value="DUF4148"/>
</dbReference>
<sequence length="99" mass="10800">MKMLTRNCSTLAALAFLLTGYAAAGGPKSGPHLSPTECRDLVVLKNNNASPTKSQHRSELSALRKAGYNPAPWHDDPNYPANLHAAQRVVDQWVETECK</sequence>
<dbReference type="Pfam" id="PF13663">
    <property type="entry name" value="DUF4148"/>
    <property type="match status" value="1"/>
</dbReference>
<accession>A0A158KG22</accession>
<organism evidence="2 3">
    <name type="scientific">Caballeronia terrestris</name>
    <dbReference type="NCBI Taxonomy" id="1226301"/>
    <lineage>
        <taxon>Bacteria</taxon>
        <taxon>Pseudomonadati</taxon>
        <taxon>Pseudomonadota</taxon>
        <taxon>Betaproteobacteria</taxon>
        <taxon>Burkholderiales</taxon>
        <taxon>Burkholderiaceae</taxon>
        <taxon>Caballeronia</taxon>
    </lineage>
</organism>
<comment type="caution">
    <text evidence="2">The sequence shown here is derived from an EMBL/GenBank/DDBJ whole genome shotgun (WGS) entry which is preliminary data.</text>
</comment>
<keyword evidence="3" id="KW-1185">Reference proteome</keyword>
<evidence type="ECO:0000256" key="1">
    <source>
        <dbReference type="SAM" id="SignalP"/>
    </source>
</evidence>
<gene>
    <name evidence="2" type="ORF">AWB67_05544</name>
</gene>
<dbReference type="OrthoDB" id="9103534at2"/>
<feature type="signal peptide" evidence="1">
    <location>
        <begin position="1"/>
        <end position="24"/>
    </location>
</feature>
<evidence type="ECO:0008006" key="4">
    <source>
        <dbReference type="Google" id="ProtNLM"/>
    </source>
</evidence>
<dbReference type="Proteomes" id="UP000054925">
    <property type="component" value="Unassembled WGS sequence"/>
</dbReference>
<dbReference type="RefSeq" id="WP_087659370.1">
    <property type="nucleotide sequence ID" value="NZ_FCOL02000052.1"/>
</dbReference>
<evidence type="ECO:0000313" key="3">
    <source>
        <dbReference type="Proteomes" id="UP000054925"/>
    </source>
</evidence>
<reference evidence="2" key="1">
    <citation type="submission" date="2016-01" db="EMBL/GenBank/DDBJ databases">
        <authorList>
            <person name="Peeters C."/>
        </authorList>
    </citation>
    <scope>NUCLEOTIDE SEQUENCE [LARGE SCALE GENOMIC DNA]</scope>
    <source>
        <strain evidence="2">LMG 22937</strain>
    </source>
</reference>
<dbReference type="EMBL" id="FCOL02000052">
    <property type="protein sequence ID" value="SAL79965.1"/>
    <property type="molecule type" value="Genomic_DNA"/>
</dbReference>
<proteinExistence type="predicted"/>
<dbReference type="AlphaFoldDB" id="A0A158KG22"/>
<feature type="chain" id="PRO_5011113867" description="Purine nucleoside phosphorylase" evidence="1">
    <location>
        <begin position="25"/>
        <end position="99"/>
    </location>
</feature>
<keyword evidence="1" id="KW-0732">Signal</keyword>
<evidence type="ECO:0000313" key="2">
    <source>
        <dbReference type="EMBL" id="SAL79965.1"/>
    </source>
</evidence>
<name>A0A158KG22_9BURK</name>
<protein>
    <recommendedName>
        <fullName evidence="4">Purine nucleoside phosphorylase</fullName>
    </recommendedName>
</protein>